<evidence type="ECO:0000313" key="2">
    <source>
        <dbReference type="Proteomes" id="UP001158058"/>
    </source>
</evidence>
<dbReference type="AlphaFoldDB" id="A0AB73HZY4"/>
<comment type="caution">
    <text evidence="1">The sequence shown here is derived from an EMBL/GenBank/DDBJ whole genome shotgun (WGS) entry which is preliminary data.</text>
</comment>
<dbReference type="InterPro" id="IPR025630">
    <property type="entry name" value="DUF4288"/>
</dbReference>
<name>A0AB73HZY4_AQUAC</name>
<proteinExistence type="predicted"/>
<dbReference type="RefSeq" id="WP_280001516.1">
    <property type="nucleotide sequence ID" value="NZ_JAODZF010000006.1"/>
</dbReference>
<dbReference type="Pfam" id="PF14119">
    <property type="entry name" value="DUF4288"/>
    <property type="match status" value="1"/>
</dbReference>
<dbReference type="Proteomes" id="UP001158058">
    <property type="component" value="Unassembled WGS sequence"/>
</dbReference>
<protein>
    <submittedName>
        <fullName evidence="1">DUF4288 domain-containing protein</fullName>
    </submittedName>
</protein>
<gene>
    <name evidence="1" type="ORF">N7380_10860</name>
</gene>
<organism evidence="1 2">
    <name type="scientific">Aquipseudomonas alcaligenes</name>
    <name type="common">Pseudomonas alcaligenes</name>
    <dbReference type="NCBI Taxonomy" id="43263"/>
    <lineage>
        <taxon>Bacteria</taxon>
        <taxon>Pseudomonadati</taxon>
        <taxon>Pseudomonadota</taxon>
        <taxon>Gammaproteobacteria</taxon>
        <taxon>Pseudomonadales</taxon>
        <taxon>Pseudomonadaceae</taxon>
        <taxon>Aquipseudomonas</taxon>
    </lineage>
</organism>
<evidence type="ECO:0000313" key="1">
    <source>
        <dbReference type="EMBL" id="MDH0142820.1"/>
    </source>
</evidence>
<sequence length="122" mass="13905">MNRYAAEILFAFINPESKAKKNICERKIAIFEANNPEDAYLKATEKGASEEFSFSDEGVTFQYLFLGVSELISLESEDGDIAWATYEERLTPLERIGKFIPPKSKLKAFNNFNKKGKIKLLK</sequence>
<dbReference type="EMBL" id="JAODZF010000006">
    <property type="protein sequence ID" value="MDH0142820.1"/>
    <property type="molecule type" value="Genomic_DNA"/>
</dbReference>
<reference evidence="1" key="1">
    <citation type="submission" date="2022-09" db="EMBL/GenBank/DDBJ databases">
        <title>Intensive care unit water sources are persistently colonized with multi-drug resistant bacteria and are the site of extensive horizontal gene transfer of antibiotic resistance genes.</title>
        <authorList>
            <person name="Diorio-Toth L."/>
        </authorList>
    </citation>
    <scope>NUCLEOTIDE SEQUENCE</scope>
    <source>
        <strain evidence="1">GD04146</strain>
    </source>
</reference>
<accession>A0AB73HZY4</accession>